<dbReference type="InterPro" id="IPR000719">
    <property type="entry name" value="Prot_kinase_dom"/>
</dbReference>
<name>A0A2G9UFN3_TELCI</name>
<evidence type="ECO:0000256" key="6">
    <source>
        <dbReference type="ARBA" id="ARBA00022840"/>
    </source>
</evidence>
<feature type="domain" description="Protein kinase" evidence="7">
    <location>
        <begin position="63"/>
        <end position="338"/>
    </location>
</feature>
<sequence>MEVLRYVGVRAIPKLWNDPRSAITDGLRTIGEVHFCISVLLECYSIAMSELIQLKDGQKVGDWTIMKKLGEGGFGAVYLCKNKEGEQNALKVEAENDPLGLLKMEVYVLMELKKTKFQARHFLGLKDRGHVPGKFNYVVMTLVGKSLQELRNDAPMKKFSMGTAISVGKQCLEALEDLHNVGILHRDIKPGNYTIGRKELNELRKIYMLDFGMARKFVKEDGTLRNPRARAGFRGTVKYAPLACHVHREQCRKDDIESWMYMLVEITCGRLPWRNLTESNDVGLFKKDCKGERYRCLFGGCPREYLEIFPILDKGKFFDAPDYPAIYKLLESALHSTRAQEFPYDWEM</sequence>
<evidence type="ECO:0000256" key="4">
    <source>
        <dbReference type="ARBA" id="ARBA00022741"/>
    </source>
</evidence>
<dbReference type="SUPFAM" id="SSF56112">
    <property type="entry name" value="Protein kinase-like (PK-like)"/>
    <property type="match status" value="1"/>
</dbReference>
<evidence type="ECO:0000256" key="1">
    <source>
        <dbReference type="ARBA" id="ARBA00012513"/>
    </source>
</evidence>
<dbReference type="InterPro" id="IPR011009">
    <property type="entry name" value="Kinase-like_dom_sf"/>
</dbReference>
<dbReference type="AlphaFoldDB" id="A0A2G9UFN3"/>
<dbReference type="OrthoDB" id="5979581at2759"/>
<dbReference type="FunFam" id="1.10.510.10:FF:000854">
    <property type="entry name" value="Protein CBG12201"/>
    <property type="match status" value="1"/>
</dbReference>
<gene>
    <name evidence="8" type="ORF">TELCIR_09137</name>
</gene>
<dbReference type="Gene3D" id="1.10.510.10">
    <property type="entry name" value="Transferase(Phosphotransferase) domain 1"/>
    <property type="match status" value="1"/>
</dbReference>
<dbReference type="Pfam" id="PF00069">
    <property type="entry name" value="Pkinase"/>
    <property type="match status" value="1"/>
</dbReference>
<dbReference type="Proteomes" id="UP000230423">
    <property type="component" value="Unassembled WGS sequence"/>
</dbReference>
<organism evidence="8 9">
    <name type="scientific">Teladorsagia circumcincta</name>
    <name type="common">Brown stomach worm</name>
    <name type="synonym">Ostertagia circumcincta</name>
    <dbReference type="NCBI Taxonomy" id="45464"/>
    <lineage>
        <taxon>Eukaryota</taxon>
        <taxon>Metazoa</taxon>
        <taxon>Ecdysozoa</taxon>
        <taxon>Nematoda</taxon>
        <taxon>Chromadorea</taxon>
        <taxon>Rhabditida</taxon>
        <taxon>Rhabditina</taxon>
        <taxon>Rhabditomorpha</taxon>
        <taxon>Strongyloidea</taxon>
        <taxon>Trichostrongylidae</taxon>
        <taxon>Teladorsagia</taxon>
    </lineage>
</organism>
<dbReference type="PROSITE" id="PS00108">
    <property type="entry name" value="PROTEIN_KINASE_ST"/>
    <property type="match status" value="1"/>
</dbReference>
<dbReference type="EMBL" id="KZ346796">
    <property type="protein sequence ID" value="PIO69054.1"/>
    <property type="molecule type" value="Genomic_DNA"/>
</dbReference>
<keyword evidence="9" id="KW-1185">Reference proteome</keyword>
<keyword evidence="6" id="KW-0067">ATP-binding</keyword>
<dbReference type="GO" id="GO:0004674">
    <property type="term" value="F:protein serine/threonine kinase activity"/>
    <property type="evidence" value="ECO:0007669"/>
    <property type="project" value="UniProtKB-KW"/>
</dbReference>
<dbReference type="SMART" id="SM00220">
    <property type="entry name" value="S_TKc"/>
    <property type="match status" value="1"/>
</dbReference>
<keyword evidence="2" id="KW-0723">Serine/threonine-protein kinase</keyword>
<evidence type="ECO:0000256" key="5">
    <source>
        <dbReference type="ARBA" id="ARBA00022777"/>
    </source>
</evidence>
<evidence type="ECO:0000256" key="3">
    <source>
        <dbReference type="ARBA" id="ARBA00022679"/>
    </source>
</evidence>
<keyword evidence="3" id="KW-0808">Transferase</keyword>
<dbReference type="CDD" id="cd14017">
    <property type="entry name" value="STKc_TTBK"/>
    <property type="match status" value="1"/>
</dbReference>
<dbReference type="GO" id="GO:0005524">
    <property type="term" value="F:ATP binding"/>
    <property type="evidence" value="ECO:0007669"/>
    <property type="project" value="UniProtKB-KW"/>
</dbReference>
<evidence type="ECO:0000313" key="8">
    <source>
        <dbReference type="EMBL" id="PIO69054.1"/>
    </source>
</evidence>
<evidence type="ECO:0000313" key="9">
    <source>
        <dbReference type="Proteomes" id="UP000230423"/>
    </source>
</evidence>
<reference evidence="8 9" key="1">
    <citation type="submission" date="2015-09" db="EMBL/GenBank/DDBJ databases">
        <title>Draft genome of the parasitic nematode Teladorsagia circumcincta isolate WARC Sus (inbred).</title>
        <authorList>
            <person name="Mitreva M."/>
        </authorList>
    </citation>
    <scope>NUCLEOTIDE SEQUENCE [LARGE SCALE GENOMIC DNA]</scope>
    <source>
        <strain evidence="8 9">S</strain>
    </source>
</reference>
<evidence type="ECO:0000256" key="2">
    <source>
        <dbReference type="ARBA" id="ARBA00022527"/>
    </source>
</evidence>
<dbReference type="EC" id="2.7.11.1" evidence="1"/>
<dbReference type="InterPro" id="IPR050235">
    <property type="entry name" value="CK1_Ser-Thr_kinase"/>
</dbReference>
<proteinExistence type="predicted"/>
<accession>A0A2G9UFN3</accession>
<protein>
    <recommendedName>
        <fullName evidence="1">non-specific serine/threonine protein kinase</fullName>
        <ecNumber evidence="1">2.7.11.1</ecNumber>
    </recommendedName>
</protein>
<evidence type="ECO:0000259" key="7">
    <source>
        <dbReference type="PROSITE" id="PS50011"/>
    </source>
</evidence>
<keyword evidence="4" id="KW-0547">Nucleotide-binding</keyword>
<dbReference type="PANTHER" id="PTHR11909">
    <property type="entry name" value="CASEIN KINASE-RELATED"/>
    <property type="match status" value="1"/>
</dbReference>
<dbReference type="PROSITE" id="PS50011">
    <property type="entry name" value="PROTEIN_KINASE_DOM"/>
    <property type="match status" value="1"/>
</dbReference>
<dbReference type="InterPro" id="IPR008271">
    <property type="entry name" value="Ser/Thr_kinase_AS"/>
</dbReference>
<dbReference type="InterPro" id="IPR047916">
    <property type="entry name" value="TTBK_Asator-like_STKc"/>
</dbReference>
<keyword evidence="5" id="KW-0418">Kinase</keyword>